<dbReference type="InterPro" id="IPR036869">
    <property type="entry name" value="J_dom_sf"/>
</dbReference>
<evidence type="ECO:0000313" key="4">
    <source>
        <dbReference type="Proteomes" id="UP001378960"/>
    </source>
</evidence>
<organism evidence="3 4">
    <name type="scientific">Pichia kluyveri</name>
    <name type="common">Yeast</name>
    <dbReference type="NCBI Taxonomy" id="36015"/>
    <lineage>
        <taxon>Eukaryota</taxon>
        <taxon>Fungi</taxon>
        <taxon>Dikarya</taxon>
        <taxon>Ascomycota</taxon>
        <taxon>Saccharomycotina</taxon>
        <taxon>Pichiomycetes</taxon>
        <taxon>Pichiales</taxon>
        <taxon>Pichiaceae</taxon>
        <taxon>Pichia</taxon>
    </lineage>
</organism>
<feature type="domain" description="UBA" evidence="2">
    <location>
        <begin position="143"/>
        <end position="185"/>
    </location>
</feature>
<dbReference type="InterPro" id="IPR015940">
    <property type="entry name" value="UBA"/>
</dbReference>
<protein>
    <recommendedName>
        <fullName evidence="2">UBA domain-containing protein</fullName>
    </recommendedName>
</protein>
<dbReference type="AlphaFoldDB" id="A0AAV5R7M4"/>
<dbReference type="Gene3D" id="1.10.287.110">
    <property type="entry name" value="DnaJ domain"/>
    <property type="match status" value="1"/>
</dbReference>
<evidence type="ECO:0000259" key="2">
    <source>
        <dbReference type="PROSITE" id="PS50030"/>
    </source>
</evidence>
<comment type="caution">
    <text evidence="3">The sequence shown here is derived from an EMBL/GenBank/DDBJ whole genome shotgun (WGS) entry which is preliminary data.</text>
</comment>
<evidence type="ECO:0000256" key="1">
    <source>
        <dbReference type="SAM" id="MobiDB-lite"/>
    </source>
</evidence>
<dbReference type="InterPro" id="IPR011990">
    <property type="entry name" value="TPR-like_helical_dom_sf"/>
</dbReference>
<name>A0AAV5R7M4_PICKL</name>
<feature type="region of interest" description="Disordered" evidence="1">
    <location>
        <begin position="282"/>
        <end position="323"/>
    </location>
</feature>
<dbReference type="SUPFAM" id="SSF46934">
    <property type="entry name" value="UBA-like"/>
    <property type="match status" value="1"/>
</dbReference>
<dbReference type="PANTHER" id="PTHR23172:SF19">
    <property type="entry name" value="J DOMAIN-CONTAINING PROTEIN"/>
    <property type="match status" value="1"/>
</dbReference>
<dbReference type="GO" id="GO:0072318">
    <property type="term" value="P:clathrin coat disassembly"/>
    <property type="evidence" value="ECO:0007669"/>
    <property type="project" value="TreeGrafter"/>
</dbReference>
<dbReference type="GO" id="GO:0072583">
    <property type="term" value="P:clathrin-dependent endocytosis"/>
    <property type="evidence" value="ECO:0007669"/>
    <property type="project" value="TreeGrafter"/>
</dbReference>
<dbReference type="Gene3D" id="1.10.8.10">
    <property type="entry name" value="DNA helicase RuvA subunit, C-terminal domain"/>
    <property type="match status" value="1"/>
</dbReference>
<reference evidence="3 4" key="1">
    <citation type="journal article" date="2023" name="Elife">
        <title>Identification of key yeast species and microbe-microbe interactions impacting larval growth of Drosophila in the wild.</title>
        <authorList>
            <person name="Mure A."/>
            <person name="Sugiura Y."/>
            <person name="Maeda R."/>
            <person name="Honda K."/>
            <person name="Sakurai N."/>
            <person name="Takahashi Y."/>
            <person name="Watada M."/>
            <person name="Katoh T."/>
            <person name="Gotoh A."/>
            <person name="Gotoh Y."/>
            <person name="Taniguchi I."/>
            <person name="Nakamura K."/>
            <person name="Hayashi T."/>
            <person name="Katayama T."/>
            <person name="Uemura T."/>
            <person name="Hattori Y."/>
        </authorList>
    </citation>
    <scope>NUCLEOTIDE SEQUENCE [LARGE SCALE GENOMIC DNA]</scope>
    <source>
        <strain evidence="3 4">PK-24</strain>
    </source>
</reference>
<dbReference type="SUPFAM" id="SSF46565">
    <property type="entry name" value="Chaperone J-domain"/>
    <property type="match status" value="1"/>
</dbReference>
<feature type="region of interest" description="Disordered" evidence="1">
    <location>
        <begin position="45"/>
        <end position="76"/>
    </location>
</feature>
<dbReference type="SUPFAM" id="SSF48452">
    <property type="entry name" value="TPR-like"/>
    <property type="match status" value="1"/>
</dbReference>
<evidence type="ECO:0000313" key="3">
    <source>
        <dbReference type="EMBL" id="GMM47022.1"/>
    </source>
</evidence>
<feature type="compositionally biased region" description="Basic and acidic residues" evidence="1">
    <location>
        <begin position="282"/>
        <end position="292"/>
    </location>
</feature>
<gene>
    <name evidence="3" type="ORF">DAPK24_035970</name>
</gene>
<feature type="compositionally biased region" description="Low complexity" evidence="1">
    <location>
        <begin position="48"/>
        <end position="60"/>
    </location>
</feature>
<dbReference type="GO" id="GO:0005737">
    <property type="term" value="C:cytoplasm"/>
    <property type="evidence" value="ECO:0007669"/>
    <property type="project" value="TreeGrafter"/>
</dbReference>
<dbReference type="GO" id="GO:0030276">
    <property type="term" value="F:clathrin binding"/>
    <property type="evidence" value="ECO:0007669"/>
    <property type="project" value="TreeGrafter"/>
</dbReference>
<proteinExistence type="predicted"/>
<dbReference type="Proteomes" id="UP001378960">
    <property type="component" value="Unassembled WGS sequence"/>
</dbReference>
<dbReference type="InterPro" id="IPR009060">
    <property type="entry name" value="UBA-like_sf"/>
</dbReference>
<dbReference type="PROSITE" id="PS50030">
    <property type="entry name" value="UBA"/>
    <property type="match status" value="1"/>
</dbReference>
<sequence length="635" mass="71990">MDDIFADLLKPVVNKDTSNNGNTLLKSRSNNVNLDLDFLDNYVSKPVNNSNNNNSNNNNNDLFGDLLSDRPLSKNNNTQIKNNFNNNDDLLDLGFNVNTKTNNNNNNNNINTNTFDDLLGGMDQKPVQKAPINEPSAIKNSTSLRDSALAELLDMGFPISKANTALDSTSSGYDLNEAISYLMNNAHKTKSTSNLNSFPKPQQPDDFSKIVNDLSTDFMSTASFLFNSSKKQLQKGVEMYKNSNRREIGDGTPAWMKDQHRYMRDSINLPDEEDNDYINEQHEVIREPEVRKPVLRNTPKKKPQPQPQPITVSSAPLPPGESVSSSSLLDLSVPKFSIPPLNSAQLHSYTSFRKIAQEKFKNGDYVLSLENYSSASNDIPIDHPFQIILFSNISIIYSKLGNHKDQLIYANKGLELISIITKNVNINSLNEFIIEDGKSIKSFWSKLMFKKAESLEFLEKWNESKIAYETLISSGECSKPIMDGKNRCLKSLSPKPVTKPMSKPTPKSQTITKDNNNEKLQRVKKSNELKIREDEEKFKLHDIIENKLNNWREGNKDNIRGLLCSLDKILWPSLNWKPIQLTDLVLDKKVKIFYMKAVAKTHPDKISNNETIENKMIANGVFITLNEAWEKFKDK</sequence>
<dbReference type="FunFam" id="1.10.287.110:FF:000002">
    <property type="entry name" value="putative tyrosine-protein phosphatase auxilin isoform X2"/>
    <property type="match status" value="1"/>
</dbReference>
<dbReference type="PANTHER" id="PTHR23172">
    <property type="entry name" value="AUXILIN/CYCLIN G-ASSOCIATED KINASE-RELATED"/>
    <property type="match status" value="1"/>
</dbReference>
<dbReference type="Gene3D" id="1.25.40.10">
    <property type="entry name" value="Tetratricopeptide repeat domain"/>
    <property type="match status" value="1"/>
</dbReference>
<dbReference type="EMBL" id="BTGB01000005">
    <property type="protein sequence ID" value="GMM47022.1"/>
    <property type="molecule type" value="Genomic_DNA"/>
</dbReference>
<accession>A0AAV5R7M4</accession>
<dbReference type="GO" id="GO:0031982">
    <property type="term" value="C:vesicle"/>
    <property type="evidence" value="ECO:0007669"/>
    <property type="project" value="TreeGrafter"/>
</dbReference>
<keyword evidence="4" id="KW-1185">Reference proteome</keyword>